<sequence>MGKQGPIWMAPIGLFWSCKESAFVLSTIEVPNVHTIMRAVTAIKESKRMDQLKKLKRYEWNLSFSNICDGKSMIAYIAYTEKLESRSG</sequence>
<keyword evidence="2" id="KW-1185">Reference proteome</keyword>
<gene>
    <name evidence="1" type="ORF">VNO77_20541</name>
</gene>
<evidence type="ECO:0000313" key="2">
    <source>
        <dbReference type="Proteomes" id="UP001367508"/>
    </source>
</evidence>
<organism evidence="1 2">
    <name type="scientific">Canavalia gladiata</name>
    <name type="common">Sword bean</name>
    <name type="synonym">Dolichos gladiatus</name>
    <dbReference type="NCBI Taxonomy" id="3824"/>
    <lineage>
        <taxon>Eukaryota</taxon>
        <taxon>Viridiplantae</taxon>
        <taxon>Streptophyta</taxon>
        <taxon>Embryophyta</taxon>
        <taxon>Tracheophyta</taxon>
        <taxon>Spermatophyta</taxon>
        <taxon>Magnoliopsida</taxon>
        <taxon>eudicotyledons</taxon>
        <taxon>Gunneridae</taxon>
        <taxon>Pentapetalae</taxon>
        <taxon>rosids</taxon>
        <taxon>fabids</taxon>
        <taxon>Fabales</taxon>
        <taxon>Fabaceae</taxon>
        <taxon>Papilionoideae</taxon>
        <taxon>50 kb inversion clade</taxon>
        <taxon>NPAAA clade</taxon>
        <taxon>indigoferoid/millettioid clade</taxon>
        <taxon>Phaseoleae</taxon>
        <taxon>Canavalia</taxon>
    </lineage>
</organism>
<proteinExistence type="predicted"/>
<dbReference type="EMBL" id="JAYMYQ010000004">
    <property type="protein sequence ID" value="KAK7339855.1"/>
    <property type="molecule type" value="Genomic_DNA"/>
</dbReference>
<evidence type="ECO:0000313" key="1">
    <source>
        <dbReference type="EMBL" id="KAK7339855.1"/>
    </source>
</evidence>
<comment type="caution">
    <text evidence="1">The sequence shown here is derived from an EMBL/GenBank/DDBJ whole genome shotgun (WGS) entry which is preliminary data.</text>
</comment>
<reference evidence="1 2" key="1">
    <citation type="submission" date="2024-01" db="EMBL/GenBank/DDBJ databases">
        <title>The genomes of 5 underutilized Papilionoideae crops provide insights into root nodulation and disease resistanc.</title>
        <authorList>
            <person name="Jiang F."/>
        </authorList>
    </citation>
    <scope>NUCLEOTIDE SEQUENCE [LARGE SCALE GENOMIC DNA]</scope>
    <source>
        <strain evidence="1">LVBAO_FW01</strain>
        <tissue evidence="1">Leaves</tissue>
    </source>
</reference>
<protein>
    <submittedName>
        <fullName evidence="1">Uncharacterized protein</fullName>
    </submittedName>
</protein>
<name>A0AAN9LPF0_CANGL</name>
<dbReference type="Proteomes" id="UP001367508">
    <property type="component" value="Unassembled WGS sequence"/>
</dbReference>
<dbReference type="AlphaFoldDB" id="A0AAN9LPF0"/>
<accession>A0AAN9LPF0</accession>